<evidence type="ECO:0000313" key="7">
    <source>
        <dbReference type="EMBL" id="CAB5227781.1"/>
    </source>
</evidence>
<reference evidence="3" key="1">
    <citation type="submission" date="2020-05" db="EMBL/GenBank/DDBJ databases">
        <authorList>
            <person name="Chiriac C."/>
            <person name="Salcher M."/>
            <person name="Ghai R."/>
            <person name="Kavagutti S V."/>
        </authorList>
    </citation>
    <scope>NUCLEOTIDE SEQUENCE</scope>
</reference>
<dbReference type="EMBL" id="LR796860">
    <property type="protein sequence ID" value="CAB4170762.1"/>
    <property type="molecule type" value="Genomic_DNA"/>
</dbReference>
<dbReference type="EMBL" id="LR798378">
    <property type="protein sequence ID" value="CAB5227781.1"/>
    <property type="molecule type" value="Genomic_DNA"/>
</dbReference>
<proteinExistence type="predicted"/>
<dbReference type="InterPro" id="IPR021674">
    <property type="entry name" value="Phage_T4_Gp14_neck-protein"/>
</dbReference>
<evidence type="ECO:0000313" key="3">
    <source>
        <dbReference type="EMBL" id="CAB4181428.1"/>
    </source>
</evidence>
<evidence type="ECO:0000313" key="2">
    <source>
        <dbReference type="EMBL" id="CAB4177181.1"/>
    </source>
</evidence>
<dbReference type="Pfam" id="PF11649">
    <property type="entry name" value="T4_neck-protein"/>
    <property type="match status" value="1"/>
</dbReference>
<dbReference type="EMBL" id="LR797157">
    <property type="protein sequence ID" value="CAB4190892.1"/>
    <property type="molecule type" value="Genomic_DNA"/>
</dbReference>
<protein>
    <submittedName>
        <fullName evidence="3">Neck protein</fullName>
    </submittedName>
</protein>
<dbReference type="EMBL" id="LR796945">
    <property type="protein sequence ID" value="CAB4177181.1"/>
    <property type="molecule type" value="Genomic_DNA"/>
</dbReference>
<evidence type="ECO:0000313" key="5">
    <source>
        <dbReference type="EMBL" id="CAB4211243.1"/>
    </source>
</evidence>
<organism evidence="3">
    <name type="scientific">uncultured Caudovirales phage</name>
    <dbReference type="NCBI Taxonomy" id="2100421"/>
    <lineage>
        <taxon>Viruses</taxon>
        <taxon>Duplodnaviria</taxon>
        <taxon>Heunggongvirae</taxon>
        <taxon>Uroviricota</taxon>
        <taxon>Caudoviricetes</taxon>
        <taxon>Peduoviridae</taxon>
        <taxon>Maltschvirus</taxon>
        <taxon>Maltschvirus maltsch</taxon>
    </lineage>
</organism>
<name>A0A6J5QKC5_9CAUD</name>
<evidence type="ECO:0000313" key="4">
    <source>
        <dbReference type="EMBL" id="CAB4190892.1"/>
    </source>
</evidence>
<sequence length="290" mass="33197">MAVSQYFNNYSGRMTGEQFLMEDNIVESIKIMGHDCWYVPREGFNEVDSLFGENPQSKFERAYNMEMYLANVEGYEGDGDFFSKFGVEIRDTSNFICSRRSFERYIPSSIAQRPREGDLVFVPGLQKLFEIKFVEEELMFFSLGNRKPYIYEMRCELFRYSQESINTGVDEIDHVEHTLGYAIQIDVTTGSGNFYQEERVYQGVSLATSTASADVRDWDPTLKQLQLINIIGEFATGSAIKGATSNANYNISITDTLGDYLDYDTYDNKIIQTEADAIISFNEQNPFGEP</sequence>
<evidence type="ECO:0000313" key="6">
    <source>
        <dbReference type="EMBL" id="CAB4222788.1"/>
    </source>
</evidence>
<evidence type="ECO:0000313" key="1">
    <source>
        <dbReference type="EMBL" id="CAB4170762.1"/>
    </source>
</evidence>
<dbReference type="EMBL" id="LR797369">
    <property type="protein sequence ID" value="CAB4211243.1"/>
    <property type="molecule type" value="Genomic_DNA"/>
</dbReference>
<dbReference type="EMBL" id="LR797021">
    <property type="protein sequence ID" value="CAB4181428.1"/>
    <property type="molecule type" value="Genomic_DNA"/>
</dbReference>
<dbReference type="EMBL" id="LR797518">
    <property type="protein sequence ID" value="CAB4222788.1"/>
    <property type="molecule type" value="Genomic_DNA"/>
</dbReference>
<accession>A0A6J5QKC5</accession>
<gene>
    <name evidence="3" type="ORF">UFOVP1065_30</name>
    <name evidence="4" type="ORF">UFOVP1198_232</name>
    <name evidence="5" type="ORF">UFOVP1418_224</name>
    <name evidence="7" type="ORF">UFOVP1524_159</name>
    <name evidence="6" type="ORF">UFOVP1651_159</name>
    <name evidence="1" type="ORF">UFOVP908_137</name>
    <name evidence="2" type="ORF">UFOVP990_232</name>
</gene>